<proteinExistence type="predicted"/>
<reference evidence="3" key="1">
    <citation type="journal article" date="2019" name="Int. J. Syst. Evol. Microbiol.">
        <title>The Global Catalogue of Microorganisms (GCM) 10K type strain sequencing project: providing services to taxonomists for standard genome sequencing and annotation.</title>
        <authorList>
            <consortium name="The Broad Institute Genomics Platform"/>
            <consortium name="The Broad Institute Genome Sequencing Center for Infectious Disease"/>
            <person name="Wu L."/>
            <person name="Ma J."/>
        </authorList>
    </citation>
    <scope>NUCLEOTIDE SEQUENCE [LARGE SCALE GENOMIC DNA]</scope>
    <source>
        <strain evidence="3">KCTC 52640</strain>
    </source>
</reference>
<accession>A0ABV7ERM3</accession>
<dbReference type="InterPro" id="IPR006160">
    <property type="entry name" value="SCFA_transpt_AtoE"/>
</dbReference>
<feature type="transmembrane region" description="Helical" evidence="1">
    <location>
        <begin position="245"/>
        <end position="264"/>
    </location>
</feature>
<keyword evidence="1" id="KW-0812">Transmembrane</keyword>
<dbReference type="Pfam" id="PF02667">
    <property type="entry name" value="SCFA_trans"/>
    <property type="match status" value="1"/>
</dbReference>
<feature type="transmembrane region" description="Helical" evidence="1">
    <location>
        <begin position="136"/>
        <end position="162"/>
    </location>
</feature>
<keyword evidence="3" id="KW-1185">Reference proteome</keyword>
<feature type="transmembrane region" description="Helical" evidence="1">
    <location>
        <begin position="54"/>
        <end position="75"/>
    </location>
</feature>
<evidence type="ECO:0000313" key="3">
    <source>
        <dbReference type="Proteomes" id="UP001595462"/>
    </source>
</evidence>
<feature type="transmembrane region" description="Helical" evidence="1">
    <location>
        <begin position="304"/>
        <end position="326"/>
    </location>
</feature>
<dbReference type="RefSeq" id="WP_380689849.1">
    <property type="nucleotide sequence ID" value="NZ_JBHRSS010000004.1"/>
</dbReference>
<dbReference type="PANTHER" id="PTHR41983:SF2">
    <property type="entry name" value="SHORT-CHAIN FATTY ACID TRANSPORTER-RELATED"/>
    <property type="match status" value="1"/>
</dbReference>
<name>A0ABV7ERM3_9GAMM</name>
<evidence type="ECO:0000256" key="1">
    <source>
        <dbReference type="SAM" id="Phobius"/>
    </source>
</evidence>
<gene>
    <name evidence="2" type="ORF">ACFOSU_11845</name>
</gene>
<keyword evidence="1" id="KW-0472">Membrane</keyword>
<organism evidence="2 3">
    <name type="scientific">Salinisphaera aquimarina</name>
    <dbReference type="NCBI Taxonomy" id="2094031"/>
    <lineage>
        <taxon>Bacteria</taxon>
        <taxon>Pseudomonadati</taxon>
        <taxon>Pseudomonadota</taxon>
        <taxon>Gammaproteobacteria</taxon>
        <taxon>Salinisphaerales</taxon>
        <taxon>Salinisphaeraceae</taxon>
        <taxon>Salinisphaera</taxon>
    </lineage>
</organism>
<dbReference type="PANTHER" id="PTHR41983">
    <property type="entry name" value="SHORT-CHAIN FATTY ACID TRANSPORTER-RELATED"/>
    <property type="match status" value="1"/>
</dbReference>
<dbReference type="EMBL" id="JBHRSS010000004">
    <property type="protein sequence ID" value="MFC3104579.1"/>
    <property type="molecule type" value="Genomic_DNA"/>
</dbReference>
<sequence length="438" mass="46864">MLKKITGGCVRLFDRYLPDPLILVLLITLIVFAAGMIFEGHGPIAMLGYWQDGFWNLLSFAMQMTLMLVTGFTVAKTPLFMSLVDRIASVTKTPGRAVVTVSFITLVVTWFNWVIGLVIGAILARELARRVENVDYRLLVASAYSGFIIWHAGLSAAAPLVIATPGHFLEDKIGLIPTGQTIFSPLNLTICLAILIVLPLTCRLLMRSIDKPVTVSADQLNDERPVTDGNTQVTRPAERIEHSRWLAWISAALGFAAVLAYAFNGGGLNLNIVIFVLIFLGLALHGSARNFLDTLDEAVRGATGVLIQFPFYAGIMGMMSASGLAADLAQGFVSVSSAHTLPVLSFLSAGVINIFIPSGGGQWAVQGPILVQAAQSVGANIPDVVTGFAWGDAWTNMIQPFWALPALAIAGLKARDIMGFCVIIMAVTGVVIAALLLI</sequence>
<feature type="transmembrane region" description="Helical" evidence="1">
    <location>
        <begin position="338"/>
        <end position="356"/>
    </location>
</feature>
<protein>
    <submittedName>
        <fullName evidence="2">Short-chain fatty acid transporter</fullName>
    </submittedName>
</protein>
<comment type="caution">
    <text evidence="2">The sequence shown here is derived from an EMBL/GenBank/DDBJ whole genome shotgun (WGS) entry which is preliminary data.</text>
</comment>
<feature type="transmembrane region" description="Helical" evidence="1">
    <location>
        <begin position="182"/>
        <end position="202"/>
    </location>
</feature>
<keyword evidence="1" id="KW-1133">Transmembrane helix</keyword>
<feature type="transmembrane region" description="Helical" evidence="1">
    <location>
        <begin position="270"/>
        <end position="292"/>
    </location>
</feature>
<feature type="transmembrane region" description="Helical" evidence="1">
    <location>
        <begin position="95"/>
        <end position="124"/>
    </location>
</feature>
<evidence type="ECO:0000313" key="2">
    <source>
        <dbReference type="EMBL" id="MFC3104579.1"/>
    </source>
</evidence>
<feature type="transmembrane region" description="Helical" evidence="1">
    <location>
        <begin position="20"/>
        <end position="42"/>
    </location>
</feature>
<dbReference type="Proteomes" id="UP001595462">
    <property type="component" value="Unassembled WGS sequence"/>
</dbReference>
<feature type="transmembrane region" description="Helical" evidence="1">
    <location>
        <begin position="417"/>
        <end position="437"/>
    </location>
</feature>